<organism evidence="2 3">
    <name type="scientific">Giardia intestinalis (strain ATCC 50803 / WB clone C6)</name>
    <name type="common">Giardia lamblia</name>
    <dbReference type="NCBI Taxonomy" id="184922"/>
    <lineage>
        <taxon>Eukaryota</taxon>
        <taxon>Metamonada</taxon>
        <taxon>Diplomonadida</taxon>
        <taxon>Hexamitidae</taxon>
        <taxon>Giardiinae</taxon>
        <taxon>Giardia</taxon>
    </lineage>
</organism>
<dbReference type="HOGENOM" id="CLU_295697_0_0_1"/>
<feature type="compositionally biased region" description="Basic residues" evidence="1">
    <location>
        <begin position="895"/>
        <end position="905"/>
    </location>
</feature>
<feature type="compositionally biased region" description="Polar residues" evidence="1">
    <location>
        <begin position="494"/>
        <end position="536"/>
    </location>
</feature>
<protein>
    <submittedName>
        <fullName evidence="2">Uncharacterized protein</fullName>
    </submittedName>
</protein>
<comment type="caution">
    <text evidence="2">The sequence shown here is derived from an EMBL/GenBank/DDBJ whole genome shotgun (WGS) entry which is preliminary data.</text>
</comment>
<dbReference type="Proteomes" id="UP000001548">
    <property type="component" value="Unassembled WGS sequence"/>
</dbReference>
<evidence type="ECO:0000313" key="3">
    <source>
        <dbReference type="Proteomes" id="UP000001548"/>
    </source>
</evidence>
<sequence>MKLGSYSSAKAWGNRHQSAIGERNQAINEVVIATKGLLNRSNQLIHTSHNITVNSKSTAEKTLAALTVAHKQLERTKQCLDNGALTPKALQRASASIVQRVGRSEPCIDAFQRIFPPEEIGGAIVWSPNAAARNIQTALPYKIRHQSRLYDYNTKQSSEGSPSRTSVQLYNTYASRVPLRSAASSNKQLINLHQNMAQKAVLDHVEINRSLIGHLVEAKEEVRRDLSQHGEYCDYYAAQEMASEDRALVCNPVRRLDQLDHIVNNITNHDVVSFINDGNANAIFQNAVVAESAKALSPIRSKPYHRSSSNTFTSKAERGVKAGATSQMTPQCFDVNANRIRSPASMTYVTKRGRTEAFADSLARAFESPKRKSSPAKYATDEPDSQMGASQMLLSTIAGCSGNPLDDAFQLRSSAADNLDPELLAFNYAAQHIKTAAEKYYSVQPGPPSHVTEYQSQSNISSQQSHDVQPEPLQSDKIVDDDTPVCEKPEDNSDSSTEGFQIVSSKSMDTLLLTPTPSSMESLTQGRQLTQQSKSADSLVKRTISSIQKRPSVKQQQGKNTQVHREGERTKRTAKTSKKRPTTKQQKVPKEAGAHQRKASLTRPHQQIPMSPVPNKNIDSEESTASIVSQQPITVLAKANPKTPIGTTASLSQQQKKGVRIPTLNIFSTSGTNTNTKISRKKNTSLLEEMVNNNVISQPRHSLEMRVAHTAAQELLLPSTFSLSSTPGSSPAASRVAKAALTPPLPSPGTKGVPHEPPESMRLSIIEQSSSPLGQAGESSLYPVRISSLDSKTKNINGMLIAQKNLANRMTESTSVSQSSSVADRMRALTPDQRKHRLNSILERRSSATRASIDSMNRLSLDMQIRGSIDAQYSDYTDTRRETSVLSDQDPLFPRSRRGSISRSRHVTERLSAAIGAREERRSLDEFVDETEDVEVQDAFVQRDQILRTLKLDTKTRKTLRKIRAFLLLALIGNALMSRNTDHTPRGSPRNRRYNFKQMYNRHRNLTHALDYDANIPAMKIRK</sequence>
<dbReference type="AlphaFoldDB" id="D3KGX2"/>
<dbReference type="EMBL" id="AACB03000005">
    <property type="protein sequence ID" value="KAE8301425.1"/>
    <property type="molecule type" value="Genomic_DNA"/>
</dbReference>
<proteinExistence type="predicted"/>
<feature type="compositionally biased region" description="Basic residues" evidence="1">
    <location>
        <begin position="572"/>
        <end position="582"/>
    </location>
</feature>
<evidence type="ECO:0000256" key="1">
    <source>
        <dbReference type="SAM" id="MobiDB-lite"/>
    </source>
</evidence>
<feature type="region of interest" description="Disordered" evidence="1">
    <location>
        <begin position="722"/>
        <end position="757"/>
    </location>
</feature>
<feature type="compositionally biased region" description="Basic and acidic residues" evidence="1">
    <location>
        <begin position="477"/>
        <end position="491"/>
    </location>
</feature>
<gene>
    <name evidence="2" type="ORF">GL50803_0017169</name>
</gene>
<feature type="region of interest" description="Disordered" evidence="1">
    <location>
        <begin position="444"/>
        <end position="618"/>
    </location>
</feature>
<feature type="compositionally biased region" description="Low complexity" evidence="1">
    <location>
        <begin position="722"/>
        <end position="734"/>
    </location>
</feature>
<dbReference type="VEuPathDB" id="GiardiaDB:GL50803_17169"/>
<accession>D3KGX2</accession>
<keyword evidence="3" id="KW-1185">Reference proteome</keyword>
<feature type="compositionally biased region" description="Low complexity" evidence="1">
    <location>
        <begin position="455"/>
        <end position="465"/>
    </location>
</feature>
<feature type="region of interest" description="Disordered" evidence="1">
    <location>
        <begin position="366"/>
        <end position="385"/>
    </location>
</feature>
<reference evidence="2 3" key="1">
    <citation type="journal article" date="2007" name="Science">
        <title>Genomic minimalism in the early diverging intestinal parasite Giardia lamblia.</title>
        <authorList>
            <person name="Morrison H.G."/>
            <person name="McArthur A.G."/>
            <person name="Gillin F.D."/>
            <person name="Aley S.B."/>
            <person name="Adam R.D."/>
            <person name="Olsen G.J."/>
            <person name="Best A.A."/>
            <person name="Cande W.Z."/>
            <person name="Chen F."/>
            <person name="Cipriano M.J."/>
            <person name="Davids B.J."/>
            <person name="Dawson S.C."/>
            <person name="Elmendorf H.G."/>
            <person name="Hehl A.B."/>
            <person name="Holder M.E."/>
            <person name="Huse S.M."/>
            <person name="Kim U.U."/>
            <person name="Lasek-Nesselquist E."/>
            <person name="Manning G."/>
            <person name="Nigam A."/>
            <person name="Nixon J.E."/>
            <person name="Palm D."/>
            <person name="Passamaneck N.E."/>
            <person name="Prabhu A."/>
            <person name="Reich C.I."/>
            <person name="Reiner D.S."/>
            <person name="Samuelson J."/>
            <person name="Svard S.G."/>
            <person name="Sogin M.L."/>
        </authorList>
    </citation>
    <scope>NUCLEOTIDE SEQUENCE [LARGE SCALE GENOMIC DNA]</scope>
    <source>
        <strain evidence="2 3">WB C6</strain>
    </source>
</reference>
<evidence type="ECO:0000313" key="2">
    <source>
        <dbReference type="EMBL" id="KAE8301425.1"/>
    </source>
</evidence>
<feature type="compositionally biased region" description="Polar residues" evidence="1">
    <location>
        <begin position="543"/>
        <end position="561"/>
    </location>
</feature>
<dbReference type="OMA" id="THALDYD"/>
<feature type="region of interest" description="Disordered" evidence="1">
    <location>
        <begin position="880"/>
        <end position="905"/>
    </location>
</feature>
<name>D3KGX2_GIAIC</name>